<accession>A0A9K3GMJ1</accession>
<organism evidence="1 2">
    <name type="scientific">Kipferlia bialata</name>
    <dbReference type="NCBI Taxonomy" id="797122"/>
    <lineage>
        <taxon>Eukaryota</taxon>
        <taxon>Metamonada</taxon>
        <taxon>Carpediemonas-like organisms</taxon>
        <taxon>Kipferlia</taxon>
    </lineage>
</organism>
<reference evidence="1 2" key="1">
    <citation type="journal article" date="2018" name="PLoS ONE">
        <title>The draft genome of Kipferlia bialata reveals reductive genome evolution in fornicate parasites.</title>
        <authorList>
            <person name="Tanifuji G."/>
            <person name="Takabayashi S."/>
            <person name="Kume K."/>
            <person name="Takagi M."/>
            <person name="Nakayama T."/>
            <person name="Kamikawa R."/>
            <person name="Inagaki Y."/>
            <person name="Hashimoto T."/>
        </authorList>
    </citation>
    <scope>NUCLEOTIDE SEQUENCE [LARGE SCALE GENOMIC DNA]</scope>
    <source>
        <strain evidence="1">NY0173</strain>
    </source>
</reference>
<protein>
    <submittedName>
        <fullName evidence="1">Uncharacterized protein</fullName>
    </submittedName>
</protein>
<gene>
    <name evidence="1" type="ORF">KIPB_010700</name>
</gene>
<evidence type="ECO:0000313" key="2">
    <source>
        <dbReference type="Proteomes" id="UP000265618"/>
    </source>
</evidence>
<evidence type="ECO:0000313" key="1">
    <source>
        <dbReference type="EMBL" id="GIQ88452.1"/>
    </source>
</evidence>
<proteinExistence type="predicted"/>
<comment type="caution">
    <text evidence="1">The sequence shown here is derived from an EMBL/GenBank/DDBJ whole genome shotgun (WGS) entry which is preliminary data.</text>
</comment>
<dbReference type="EMBL" id="BDIP01004079">
    <property type="protein sequence ID" value="GIQ88452.1"/>
    <property type="molecule type" value="Genomic_DNA"/>
</dbReference>
<name>A0A9K3GMJ1_9EUKA</name>
<dbReference type="Proteomes" id="UP000265618">
    <property type="component" value="Unassembled WGS sequence"/>
</dbReference>
<dbReference type="AlphaFoldDB" id="A0A9K3GMJ1"/>
<keyword evidence="2" id="KW-1185">Reference proteome</keyword>
<sequence>EYKRLHDQNLEMAAMMHRLLAKLKKKEEKLLAKLKKKEEKEKRANK</sequence>
<feature type="non-terminal residue" evidence="1">
    <location>
        <position position="1"/>
    </location>
</feature>